<dbReference type="AlphaFoldDB" id="A0A2N5S8J9"/>
<comment type="caution">
    <text evidence="2">The sequence shown here is derived from an EMBL/GenBank/DDBJ whole genome shotgun (WGS) entry which is preliminary data.</text>
</comment>
<accession>A0A2N5S8J9</accession>
<feature type="region of interest" description="Disordered" evidence="1">
    <location>
        <begin position="52"/>
        <end position="80"/>
    </location>
</feature>
<dbReference type="EMBL" id="PGCI01001002">
    <property type="protein sequence ID" value="PLW09564.1"/>
    <property type="molecule type" value="Genomic_DNA"/>
</dbReference>
<feature type="compositionally biased region" description="Low complexity" evidence="1">
    <location>
        <begin position="252"/>
        <end position="263"/>
    </location>
</feature>
<evidence type="ECO:0000313" key="2">
    <source>
        <dbReference type="EMBL" id="PLW09564.1"/>
    </source>
</evidence>
<proteinExistence type="predicted"/>
<feature type="compositionally biased region" description="Polar residues" evidence="1">
    <location>
        <begin position="856"/>
        <end position="878"/>
    </location>
</feature>
<dbReference type="Proteomes" id="UP000235392">
    <property type="component" value="Unassembled WGS sequence"/>
</dbReference>
<organism evidence="2 3">
    <name type="scientific">Puccinia coronata f. sp. avenae</name>
    <dbReference type="NCBI Taxonomy" id="200324"/>
    <lineage>
        <taxon>Eukaryota</taxon>
        <taxon>Fungi</taxon>
        <taxon>Dikarya</taxon>
        <taxon>Basidiomycota</taxon>
        <taxon>Pucciniomycotina</taxon>
        <taxon>Pucciniomycetes</taxon>
        <taxon>Pucciniales</taxon>
        <taxon>Pucciniaceae</taxon>
        <taxon>Puccinia</taxon>
    </lineage>
</organism>
<gene>
    <name evidence="2" type="ORF">PCASD_22232</name>
</gene>
<protein>
    <submittedName>
        <fullName evidence="2">Uncharacterized protein</fullName>
    </submittedName>
</protein>
<feature type="region of interest" description="Disordered" evidence="1">
    <location>
        <begin position="647"/>
        <end position="690"/>
    </location>
</feature>
<reference evidence="2 3" key="1">
    <citation type="submission" date="2017-11" db="EMBL/GenBank/DDBJ databases">
        <title>De novo assembly and phasing of dikaryotic genomes from two isolates of Puccinia coronata f. sp. avenae, the causal agent of oat crown rust.</title>
        <authorList>
            <person name="Miller M.E."/>
            <person name="Zhang Y."/>
            <person name="Omidvar V."/>
            <person name="Sperschneider J."/>
            <person name="Schwessinger B."/>
            <person name="Raley C."/>
            <person name="Palmer J.M."/>
            <person name="Garnica D."/>
            <person name="Upadhyaya N."/>
            <person name="Rathjen J."/>
            <person name="Taylor J.M."/>
            <person name="Park R.F."/>
            <person name="Dodds P.N."/>
            <person name="Hirsch C.D."/>
            <person name="Kianian S.F."/>
            <person name="Figueroa M."/>
        </authorList>
    </citation>
    <scope>NUCLEOTIDE SEQUENCE [LARGE SCALE GENOMIC DNA]</scope>
    <source>
        <strain evidence="2">12SD80</strain>
    </source>
</reference>
<evidence type="ECO:0000313" key="3">
    <source>
        <dbReference type="Proteomes" id="UP000235392"/>
    </source>
</evidence>
<feature type="compositionally biased region" description="Basic and acidic residues" evidence="1">
    <location>
        <begin position="286"/>
        <end position="300"/>
    </location>
</feature>
<feature type="compositionally biased region" description="Polar residues" evidence="1">
    <location>
        <begin position="360"/>
        <end position="374"/>
    </location>
</feature>
<feature type="region of interest" description="Disordered" evidence="1">
    <location>
        <begin position="222"/>
        <end position="384"/>
    </location>
</feature>
<sequence length="971" mass="103314">MADVSLEFNPQAPGTHKTDMSDYLYLLNPKLKFPKSILKDDLIELVDAEQEAARARARGRPPPATGRAMRRRSNPCDAPAVDVDTVTTTRRASVPGNLPVVTKRPRGSRRSTPVAGVIRSPSATQVGGAQARPHAHVDQVVVENPATTAGSAGTPLDAGNAPGGDAFKLVTYCKRSTSGAEESGSAVNNVQRSNVNPAALLAGLPPLKKALAVGSASAKGLDVQKKKCKRAVSPTADKAAPTAEEAPLVDKAAPTAEEAAPTAGELHSFRKQGSHPKPQNQAPSCRDLRQDNSSDEEIKRIAWGHQTSTDSCPSGSGLHPTPKIKAKGKASAQDASKTGDNPAQFQPLAINPPAAIVLGPQTSTDSRPSESGSHPTPKLKAKGKVRFPHLPFDLYSIVWDKDCGRPSGSGSHPTPKLKAKGKSHVQNPARFQPRAFDPQNIVWGTDYGRPSGSGSHPTPPTPKPKANGTAPMKDAPQATDKPRFPGLAIDPPLSGRTAFTMYLYPSQVGMYSSAVSQAITRLNVGRTFSPHDPVDPNFKPTISRLKVGDEWRYIEHGQAGRVSVAEIPTTPAAAAAADSLYYWNPKDNTRHNANEAAAHLLDSSPNLIAGLPNPLAADPLPKKTSDDLLDLGWCVIDSSKSNMSKCNLPPPLTALKEPTSRATVKEPTPRLTVEEPTPRVKVEEPTPRPCDGAECEMPGLFPADLPSSSPINANTRYPPVKLSPGATPFKDHFADILQDALVKLRWISPSRKPSPLAQPDDPLVWLPGARLELENPSESREMASLNSFYRPKMRSEPDGPTTTASEPEGQKDTPTLTDGVNNVAFYDSTGETPSSGFKQCKQDVPPELKSPPSEPGSPTTNASDAESQKITQLTSKANQFPIPTDEVDLATSGDAANLEVDLNQKPASAHDLISKLNSNEEISEIGDHIDSSQAKPQLELIPFVKPSLTFNPASDSSTLKDALDEALADNS</sequence>
<feature type="compositionally biased region" description="Basic and acidic residues" evidence="1">
    <location>
        <begin position="663"/>
        <end position="686"/>
    </location>
</feature>
<name>A0A2N5S8J9_9BASI</name>
<feature type="region of interest" description="Disordered" evidence="1">
    <location>
        <begin position="445"/>
        <end position="484"/>
    </location>
</feature>
<feature type="compositionally biased region" description="Polar residues" evidence="1">
    <location>
        <begin position="305"/>
        <end position="314"/>
    </location>
</feature>
<feature type="region of interest" description="Disordered" evidence="1">
    <location>
        <begin position="787"/>
        <end position="886"/>
    </location>
</feature>
<feature type="compositionally biased region" description="Polar residues" evidence="1">
    <location>
        <begin position="333"/>
        <end position="344"/>
    </location>
</feature>
<evidence type="ECO:0000256" key="1">
    <source>
        <dbReference type="SAM" id="MobiDB-lite"/>
    </source>
</evidence>